<sequence length="100" mass="10828">MAWAWGDPTSQQVSLQSRVACAVSASPEKQTTKAIQPVRDGQLSIEIMLIVLLHCELDNQQPVNNMPQQNDDDAANGGEHPAHGPVSTTFPDGTSISWVY</sequence>
<feature type="compositionally biased region" description="Polar residues" evidence="1">
    <location>
        <begin position="86"/>
        <end position="100"/>
    </location>
</feature>
<name>A0A0C3BJ99_SERVB</name>
<evidence type="ECO:0000256" key="1">
    <source>
        <dbReference type="SAM" id="MobiDB-lite"/>
    </source>
</evidence>
<dbReference type="EMBL" id="KN824280">
    <property type="protein sequence ID" value="KIM32144.1"/>
    <property type="molecule type" value="Genomic_DNA"/>
</dbReference>
<dbReference type="AlphaFoldDB" id="A0A0C3BJ99"/>
<proteinExistence type="predicted"/>
<keyword evidence="3" id="KW-1185">Reference proteome</keyword>
<reference evidence="3" key="2">
    <citation type="submission" date="2015-01" db="EMBL/GenBank/DDBJ databases">
        <title>Evolutionary Origins and Diversification of the Mycorrhizal Mutualists.</title>
        <authorList>
            <consortium name="DOE Joint Genome Institute"/>
            <consortium name="Mycorrhizal Genomics Consortium"/>
            <person name="Kohler A."/>
            <person name="Kuo A."/>
            <person name="Nagy L.G."/>
            <person name="Floudas D."/>
            <person name="Copeland A."/>
            <person name="Barry K.W."/>
            <person name="Cichocki N."/>
            <person name="Veneault-Fourrey C."/>
            <person name="LaButti K."/>
            <person name="Lindquist E.A."/>
            <person name="Lipzen A."/>
            <person name="Lundell T."/>
            <person name="Morin E."/>
            <person name="Murat C."/>
            <person name="Riley R."/>
            <person name="Ohm R."/>
            <person name="Sun H."/>
            <person name="Tunlid A."/>
            <person name="Henrissat B."/>
            <person name="Grigoriev I.V."/>
            <person name="Hibbett D.S."/>
            <person name="Martin F."/>
        </authorList>
    </citation>
    <scope>NUCLEOTIDE SEQUENCE [LARGE SCALE GENOMIC DNA]</scope>
    <source>
        <strain evidence="3">MAFF 305830</strain>
    </source>
</reference>
<feature type="region of interest" description="Disordered" evidence="1">
    <location>
        <begin position="61"/>
        <end position="100"/>
    </location>
</feature>
<organism evidence="2 3">
    <name type="scientific">Serendipita vermifera MAFF 305830</name>
    <dbReference type="NCBI Taxonomy" id="933852"/>
    <lineage>
        <taxon>Eukaryota</taxon>
        <taxon>Fungi</taxon>
        <taxon>Dikarya</taxon>
        <taxon>Basidiomycota</taxon>
        <taxon>Agaricomycotina</taxon>
        <taxon>Agaricomycetes</taxon>
        <taxon>Sebacinales</taxon>
        <taxon>Serendipitaceae</taxon>
        <taxon>Serendipita</taxon>
    </lineage>
</organism>
<dbReference type="Proteomes" id="UP000054097">
    <property type="component" value="Unassembled WGS sequence"/>
</dbReference>
<evidence type="ECO:0000313" key="2">
    <source>
        <dbReference type="EMBL" id="KIM32144.1"/>
    </source>
</evidence>
<reference evidence="2 3" key="1">
    <citation type="submission" date="2014-04" db="EMBL/GenBank/DDBJ databases">
        <authorList>
            <consortium name="DOE Joint Genome Institute"/>
            <person name="Kuo A."/>
            <person name="Zuccaro A."/>
            <person name="Kohler A."/>
            <person name="Nagy L.G."/>
            <person name="Floudas D."/>
            <person name="Copeland A."/>
            <person name="Barry K.W."/>
            <person name="Cichocki N."/>
            <person name="Veneault-Fourrey C."/>
            <person name="LaButti K."/>
            <person name="Lindquist E.A."/>
            <person name="Lipzen A."/>
            <person name="Lundell T."/>
            <person name="Morin E."/>
            <person name="Murat C."/>
            <person name="Sun H."/>
            <person name="Tunlid A."/>
            <person name="Henrissat B."/>
            <person name="Grigoriev I.V."/>
            <person name="Hibbett D.S."/>
            <person name="Martin F."/>
            <person name="Nordberg H.P."/>
            <person name="Cantor M.N."/>
            <person name="Hua S.X."/>
        </authorList>
    </citation>
    <scope>NUCLEOTIDE SEQUENCE [LARGE SCALE GENOMIC DNA]</scope>
    <source>
        <strain evidence="2 3">MAFF 305830</strain>
    </source>
</reference>
<dbReference type="HOGENOM" id="CLU_2307794_0_0_1"/>
<evidence type="ECO:0000313" key="3">
    <source>
        <dbReference type="Proteomes" id="UP000054097"/>
    </source>
</evidence>
<protein>
    <submittedName>
        <fullName evidence="2">Uncharacterized protein</fullName>
    </submittedName>
</protein>
<gene>
    <name evidence="2" type="ORF">M408DRAFT_326802</name>
</gene>
<accession>A0A0C3BJ99</accession>